<keyword evidence="1" id="KW-0472">Membrane</keyword>
<accession>A0A917BWI7</accession>
<evidence type="ECO:0000313" key="3">
    <source>
        <dbReference type="Proteomes" id="UP000637643"/>
    </source>
</evidence>
<evidence type="ECO:0000256" key="1">
    <source>
        <dbReference type="SAM" id="Phobius"/>
    </source>
</evidence>
<protein>
    <submittedName>
        <fullName evidence="2">Uncharacterized protein</fullName>
    </submittedName>
</protein>
<comment type="caution">
    <text evidence="2">The sequence shown here is derived from an EMBL/GenBank/DDBJ whole genome shotgun (WGS) entry which is preliminary data.</text>
</comment>
<proteinExistence type="predicted"/>
<keyword evidence="3" id="KW-1185">Reference proteome</keyword>
<keyword evidence="1" id="KW-0812">Transmembrane</keyword>
<evidence type="ECO:0000313" key="2">
    <source>
        <dbReference type="EMBL" id="GGF59376.1"/>
    </source>
</evidence>
<sequence>MARSIPYLRVLSMLGITDYGAEDYAFSTYPESFMLIDTFVRATFIIFAGVLALNNDCRGIQKQYVERALYVSD</sequence>
<reference evidence="2" key="1">
    <citation type="journal article" date="2014" name="Int. J. Syst. Evol. Microbiol.">
        <title>Complete genome sequence of Corynebacterium casei LMG S-19264T (=DSM 44701T), isolated from a smear-ripened cheese.</title>
        <authorList>
            <consortium name="US DOE Joint Genome Institute (JGI-PGF)"/>
            <person name="Walter F."/>
            <person name="Albersmeier A."/>
            <person name="Kalinowski J."/>
            <person name="Ruckert C."/>
        </authorList>
    </citation>
    <scope>NUCLEOTIDE SEQUENCE</scope>
    <source>
        <strain evidence="2">CGMCC 1.16134</strain>
    </source>
</reference>
<feature type="transmembrane region" description="Helical" evidence="1">
    <location>
        <begin position="33"/>
        <end position="53"/>
    </location>
</feature>
<reference evidence="2" key="2">
    <citation type="submission" date="2020-09" db="EMBL/GenBank/DDBJ databases">
        <authorList>
            <person name="Sun Q."/>
            <person name="Zhou Y."/>
        </authorList>
    </citation>
    <scope>NUCLEOTIDE SEQUENCE</scope>
    <source>
        <strain evidence="2">CGMCC 1.16134</strain>
    </source>
</reference>
<dbReference type="EMBL" id="BMKR01000001">
    <property type="protein sequence ID" value="GGF59376.1"/>
    <property type="molecule type" value="Genomic_DNA"/>
</dbReference>
<organism evidence="2 3">
    <name type="scientific">Paenibacillus albidus</name>
    <dbReference type="NCBI Taxonomy" id="2041023"/>
    <lineage>
        <taxon>Bacteria</taxon>
        <taxon>Bacillati</taxon>
        <taxon>Bacillota</taxon>
        <taxon>Bacilli</taxon>
        <taxon>Bacillales</taxon>
        <taxon>Paenibacillaceae</taxon>
        <taxon>Paenibacillus</taxon>
    </lineage>
</organism>
<name>A0A917BWI7_9BACL</name>
<keyword evidence="1" id="KW-1133">Transmembrane helix</keyword>
<dbReference type="Proteomes" id="UP000637643">
    <property type="component" value="Unassembled WGS sequence"/>
</dbReference>
<gene>
    <name evidence="2" type="ORF">GCM10010912_00690</name>
</gene>
<dbReference type="AlphaFoldDB" id="A0A917BWI7"/>